<name>A0A1C9WBZ8_9GAMM</name>
<sequence length="128" mass="14624">MDKEELEAILGLSCEDRYDYFLDLVGEEREVWILINSEEHFLKLHSDEKGAPDYLPVWPSAEFATAYASSDTDLTPKSIALPQFLKKWLPGLDRDGIKVGVFPGSDDSVWIMGAQELEKDLREELSRF</sequence>
<keyword evidence="2" id="KW-1185">Reference proteome</keyword>
<dbReference type="KEGG" id="micc:AUP74_03294"/>
<dbReference type="RefSeq" id="WP_069948493.1">
    <property type="nucleotide sequence ID" value="NZ_CP014143.1"/>
</dbReference>
<gene>
    <name evidence="1" type="ORF">AUP74_03294</name>
</gene>
<evidence type="ECO:0000313" key="1">
    <source>
        <dbReference type="EMBL" id="AOS98660.1"/>
    </source>
</evidence>
<proteinExistence type="predicted"/>
<accession>A0A1C9WBZ8</accession>
<dbReference type="InterPro" id="IPR021284">
    <property type="entry name" value="DUF2750"/>
</dbReference>
<dbReference type="PATRIC" id="fig|1769779.3.peg.3277"/>
<dbReference type="Proteomes" id="UP000095672">
    <property type="component" value="Chromosome"/>
</dbReference>
<dbReference type="Pfam" id="PF11042">
    <property type="entry name" value="DUF2750"/>
    <property type="match status" value="1"/>
</dbReference>
<protein>
    <recommendedName>
        <fullName evidence="3">DUF2750 domain-containing protein</fullName>
    </recommendedName>
</protein>
<evidence type="ECO:0000313" key="2">
    <source>
        <dbReference type="Proteomes" id="UP000095672"/>
    </source>
</evidence>
<dbReference type="EMBL" id="CP014143">
    <property type="protein sequence ID" value="AOS98660.1"/>
    <property type="molecule type" value="Genomic_DNA"/>
</dbReference>
<dbReference type="AlphaFoldDB" id="A0A1C9WBZ8"/>
<dbReference type="OrthoDB" id="2936081at2"/>
<dbReference type="STRING" id="1769779.AUP74_03294"/>
<organism evidence="1 2">
    <name type="scientific">Microbulbifer aggregans</name>
    <dbReference type="NCBI Taxonomy" id="1769779"/>
    <lineage>
        <taxon>Bacteria</taxon>
        <taxon>Pseudomonadati</taxon>
        <taxon>Pseudomonadota</taxon>
        <taxon>Gammaproteobacteria</taxon>
        <taxon>Cellvibrionales</taxon>
        <taxon>Microbulbiferaceae</taxon>
        <taxon>Microbulbifer</taxon>
    </lineage>
</organism>
<evidence type="ECO:0008006" key="3">
    <source>
        <dbReference type="Google" id="ProtNLM"/>
    </source>
</evidence>
<reference evidence="2" key="1">
    <citation type="submission" date="2016-01" db="EMBL/GenBank/DDBJ databases">
        <title>Complete genome sequence of Microbulbifer sp. CCB-MM1, a halophile isolated from Matang Mangrove Forest, Perak.</title>
        <authorList>
            <person name="Moh T.H."/>
            <person name="Dinesh B."/>
            <person name="Lau N.-S."/>
            <person name="Go F."/>
            <person name="Alexander Chong S.-C."/>
        </authorList>
    </citation>
    <scope>NUCLEOTIDE SEQUENCE [LARGE SCALE GENOMIC DNA]</scope>
    <source>
        <strain evidence="2">CCB-MM1</strain>
    </source>
</reference>